<evidence type="ECO:0000313" key="1">
    <source>
        <dbReference type="EMBL" id="KDQ33946.1"/>
    </source>
</evidence>
<dbReference type="AlphaFoldDB" id="A0A067PDI8"/>
<proteinExistence type="predicted"/>
<dbReference type="VEuPathDB" id="FungiDB:PLEOSDRAFT_1099895"/>
<evidence type="ECO:0000313" key="2">
    <source>
        <dbReference type="Proteomes" id="UP000027073"/>
    </source>
</evidence>
<organism evidence="1 2">
    <name type="scientific">Pleurotus ostreatus (strain PC15)</name>
    <name type="common">Oyster mushroom</name>
    <dbReference type="NCBI Taxonomy" id="1137138"/>
    <lineage>
        <taxon>Eukaryota</taxon>
        <taxon>Fungi</taxon>
        <taxon>Dikarya</taxon>
        <taxon>Basidiomycota</taxon>
        <taxon>Agaricomycotina</taxon>
        <taxon>Agaricomycetes</taxon>
        <taxon>Agaricomycetidae</taxon>
        <taxon>Agaricales</taxon>
        <taxon>Pleurotineae</taxon>
        <taxon>Pleurotaceae</taxon>
        <taxon>Pleurotus</taxon>
    </lineage>
</organism>
<dbReference type="Proteomes" id="UP000027073">
    <property type="component" value="Unassembled WGS sequence"/>
</dbReference>
<dbReference type="EMBL" id="KL198004">
    <property type="protein sequence ID" value="KDQ33946.1"/>
    <property type="molecule type" value="Genomic_DNA"/>
</dbReference>
<accession>A0A067PDI8</accession>
<sequence>MVSKAGQCASEIAFADREDTAAALGRVEEVHVRSTSPSAVPALRSRAKNREQEVPAGAFNVSLALCARIKVVELDREAEASGEGASYAAVVFAKEVVSAAAGGGGEPSVAHCPCYGGESDGNSEKSKGCLVTACCSLTRLEGETLIGFGPPFAKETLTPSFAQSDVPPGIIMQLYGAAVLRIMTSGLCLLARCTWHAIEYDSNTELVTKQRTTQGFSDDRHRISEFSFS</sequence>
<reference evidence="2" key="1">
    <citation type="journal article" date="2014" name="Proc. Natl. Acad. Sci. U.S.A.">
        <title>Extensive sampling of basidiomycete genomes demonstrates inadequacy of the white-rot/brown-rot paradigm for wood decay fungi.</title>
        <authorList>
            <person name="Riley R."/>
            <person name="Salamov A.A."/>
            <person name="Brown D.W."/>
            <person name="Nagy L.G."/>
            <person name="Floudas D."/>
            <person name="Held B.W."/>
            <person name="Levasseur A."/>
            <person name="Lombard V."/>
            <person name="Morin E."/>
            <person name="Otillar R."/>
            <person name="Lindquist E.A."/>
            <person name="Sun H."/>
            <person name="LaButti K.M."/>
            <person name="Schmutz J."/>
            <person name="Jabbour D."/>
            <person name="Luo H."/>
            <person name="Baker S.E."/>
            <person name="Pisabarro A.G."/>
            <person name="Walton J.D."/>
            <person name="Blanchette R.A."/>
            <person name="Henrissat B."/>
            <person name="Martin F."/>
            <person name="Cullen D."/>
            <person name="Hibbett D.S."/>
            <person name="Grigoriev I.V."/>
        </authorList>
    </citation>
    <scope>NUCLEOTIDE SEQUENCE [LARGE SCALE GENOMIC DNA]</scope>
    <source>
        <strain evidence="2">PC15</strain>
    </source>
</reference>
<protein>
    <submittedName>
        <fullName evidence="1">Uncharacterized protein</fullName>
    </submittedName>
</protein>
<gene>
    <name evidence="1" type="ORF">PLEOSDRAFT_1099895</name>
</gene>
<name>A0A067PDI8_PLEO1</name>
<dbReference type="InParanoid" id="A0A067PDI8"/>
<dbReference type="HOGENOM" id="CLU_1210256_0_0_1"/>